<evidence type="ECO:0000256" key="4">
    <source>
        <dbReference type="ARBA" id="ARBA00022912"/>
    </source>
</evidence>
<dbReference type="SMART" id="SM00404">
    <property type="entry name" value="PTPc_motif"/>
    <property type="match status" value="1"/>
</dbReference>
<protein>
    <recommendedName>
        <fullName evidence="2">protein-tyrosine-phosphatase</fullName>
        <ecNumber evidence="2">3.1.3.48</ecNumber>
    </recommendedName>
</protein>
<dbReference type="PROSITE" id="PS50056">
    <property type="entry name" value="TYR_PHOSPHATASE_2"/>
    <property type="match status" value="1"/>
</dbReference>
<keyword evidence="3" id="KW-0378">Hydrolase</keyword>
<feature type="active site" description="Phosphocysteine intermediate" evidence="5">
    <location>
        <position position="103"/>
    </location>
</feature>
<evidence type="ECO:0000256" key="3">
    <source>
        <dbReference type="ARBA" id="ARBA00022801"/>
    </source>
</evidence>
<dbReference type="InterPro" id="IPR020422">
    <property type="entry name" value="TYR_PHOSPHATASE_DUAL_dom"/>
</dbReference>
<feature type="domain" description="Tyrosine specific protein phosphatases" evidence="7">
    <location>
        <begin position="80"/>
        <end position="140"/>
    </location>
</feature>
<accession>A0A1U7LIS6</accession>
<evidence type="ECO:0000259" key="6">
    <source>
        <dbReference type="PROSITE" id="PS50054"/>
    </source>
</evidence>
<dbReference type="EMBL" id="LXFE01003037">
    <property type="protein sequence ID" value="OLL22566.1"/>
    <property type="molecule type" value="Genomic_DNA"/>
</dbReference>
<dbReference type="PANTHER" id="PTHR45848:SF4">
    <property type="entry name" value="DUAL SPECIFICITY PROTEIN PHOSPHATASE 12"/>
    <property type="match status" value="1"/>
</dbReference>
<gene>
    <name evidence="8" type="ORF">NEOLI_000769</name>
</gene>
<keyword evidence="9" id="KW-1185">Reference proteome</keyword>
<dbReference type="Gene3D" id="3.90.190.10">
    <property type="entry name" value="Protein tyrosine phosphatase superfamily"/>
    <property type="match status" value="1"/>
</dbReference>
<sequence>MQKVVDGIYIGGLLALKGIEALDEVGITHVLSVLNTVKDSLLAGNQLVCIQPNFFSLFWKVKRKNLIIAAEDTVGFNLIDHFEQCNDYIQDVLDSNGRVLIHCFAGVSRSATVLAAYLMQRNSISSEKALSMIRSARPQIHPNEGFMQQLEIYEKCHYHPRPENPIYRQWKFRNDAFNPNFRPPILKSYADITATAGGGNELKCKKCRRLLAFESHIFTHKPKNDNTPEVPNVLKGSLLSSKCTHYFLEPLKWMQTELEKGKLGGRLDCPKCNSKVGYYGWQGMKCSCSEWVTPAITLQRAKVDEIERR</sequence>
<comment type="caution">
    <text evidence="8">The sequence shown here is derived from an EMBL/GenBank/DDBJ whole genome shotgun (WGS) entry which is preliminary data.</text>
</comment>
<evidence type="ECO:0000259" key="7">
    <source>
        <dbReference type="PROSITE" id="PS50056"/>
    </source>
</evidence>
<dbReference type="InterPro" id="IPR000387">
    <property type="entry name" value="Tyr_Pase_dom"/>
</dbReference>
<evidence type="ECO:0000256" key="2">
    <source>
        <dbReference type="ARBA" id="ARBA00013064"/>
    </source>
</evidence>
<dbReference type="GO" id="GO:0008138">
    <property type="term" value="F:protein tyrosine/serine/threonine phosphatase activity"/>
    <property type="evidence" value="ECO:0007669"/>
    <property type="project" value="InterPro"/>
</dbReference>
<dbReference type="EC" id="3.1.3.48" evidence="2"/>
<keyword evidence="4" id="KW-0904">Protein phosphatase</keyword>
<dbReference type="STRING" id="1198029.A0A1U7LIS6"/>
<comment type="similarity">
    <text evidence="1">Belongs to the protein-tyrosine phosphatase family. Non-receptor class dual specificity subfamily.</text>
</comment>
<dbReference type="GO" id="GO:0004725">
    <property type="term" value="F:protein tyrosine phosphatase activity"/>
    <property type="evidence" value="ECO:0007669"/>
    <property type="project" value="UniProtKB-EC"/>
</dbReference>
<dbReference type="InterPro" id="IPR016278">
    <property type="entry name" value="DUSP12"/>
</dbReference>
<dbReference type="AlphaFoldDB" id="A0A1U7LIS6"/>
<dbReference type="GO" id="GO:0005634">
    <property type="term" value="C:nucleus"/>
    <property type="evidence" value="ECO:0007669"/>
    <property type="project" value="TreeGrafter"/>
</dbReference>
<feature type="domain" description="Tyrosine-protein phosphatase" evidence="6">
    <location>
        <begin position="1"/>
        <end position="159"/>
    </location>
</feature>
<dbReference type="Proteomes" id="UP000186594">
    <property type="component" value="Unassembled WGS sequence"/>
</dbReference>
<dbReference type="InterPro" id="IPR003595">
    <property type="entry name" value="Tyr_Pase_cat"/>
</dbReference>
<dbReference type="SUPFAM" id="SSF52799">
    <property type="entry name" value="(Phosphotyrosine protein) phosphatases II"/>
    <property type="match status" value="1"/>
</dbReference>
<evidence type="ECO:0000256" key="5">
    <source>
        <dbReference type="PIRSR" id="PIRSR000941-50"/>
    </source>
</evidence>
<dbReference type="PIRSF" id="PIRSF000941">
    <property type="entry name" value="DUSP12"/>
    <property type="match status" value="1"/>
</dbReference>
<dbReference type="OMA" id="FAWQGMQ"/>
<evidence type="ECO:0000313" key="8">
    <source>
        <dbReference type="EMBL" id="OLL22566.1"/>
    </source>
</evidence>
<proteinExistence type="inferred from homology"/>
<dbReference type="PROSITE" id="PS00383">
    <property type="entry name" value="TYR_PHOSPHATASE_1"/>
    <property type="match status" value="1"/>
</dbReference>
<name>A0A1U7LIS6_NEOID</name>
<dbReference type="OrthoDB" id="2017893at2759"/>
<dbReference type="PROSITE" id="PS50054">
    <property type="entry name" value="TYR_PHOSPHATASE_DUAL"/>
    <property type="match status" value="1"/>
</dbReference>
<dbReference type="SMART" id="SM00195">
    <property type="entry name" value="DSPc"/>
    <property type="match status" value="1"/>
</dbReference>
<reference evidence="8 9" key="1">
    <citation type="submission" date="2016-04" db="EMBL/GenBank/DDBJ databases">
        <title>Evolutionary innovation and constraint leading to complex multicellularity in the Ascomycota.</title>
        <authorList>
            <person name="Cisse O."/>
            <person name="Nguyen A."/>
            <person name="Hewitt D.A."/>
            <person name="Jedd G."/>
            <person name="Stajich J.E."/>
        </authorList>
    </citation>
    <scope>NUCLEOTIDE SEQUENCE [LARGE SCALE GENOMIC DNA]</scope>
    <source>
        <strain evidence="8 9">DAH-3</strain>
    </source>
</reference>
<organism evidence="8 9">
    <name type="scientific">Neolecta irregularis (strain DAH-3)</name>
    <dbReference type="NCBI Taxonomy" id="1198029"/>
    <lineage>
        <taxon>Eukaryota</taxon>
        <taxon>Fungi</taxon>
        <taxon>Dikarya</taxon>
        <taxon>Ascomycota</taxon>
        <taxon>Taphrinomycotina</taxon>
        <taxon>Neolectales</taxon>
        <taxon>Neolectaceae</taxon>
        <taxon>Neolecta</taxon>
    </lineage>
</organism>
<evidence type="ECO:0000313" key="9">
    <source>
        <dbReference type="Proteomes" id="UP000186594"/>
    </source>
</evidence>
<evidence type="ECO:0000256" key="1">
    <source>
        <dbReference type="ARBA" id="ARBA00008601"/>
    </source>
</evidence>
<dbReference type="PANTHER" id="PTHR45848">
    <property type="entry name" value="DUAL SPECIFICITY PROTEIN PHOSPHATASE 12 FAMILY MEMBER"/>
    <property type="match status" value="1"/>
</dbReference>
<dbReference type="InterPro" id="IPR000340">
    <property type="entry name" value="Dual-sp_phosphatase_cat-dom"/>
</dbReference>
<dbReference type="Pfam" id="PF00782">
    <property type="entry name" value="DSPc"/>
    <property type="match status" value="1"/>
</dbReference>
<dbReference type="InterPro" id="IPR029021">
    <property type="entry name" value="Prot-tyrosine_phosphatase-like"/>
</dbReference>
<dbReference type="CDD" id="cd14498">
    <property type="entry name" value="DSP"/>
    <property type="match status" value="1"/>
</dbReference>
<dbReference type="InterPro" id="IPR016130">
    <property type="entry name" value="Tyr_Pase_AS"/>
</dbReference>